<evidence type="ECO:0000313" key="1">
    <source>
        <dbReference type="EMBL" id="TLF76450.1"/>
    </source>
</evidence>
<protein>
    <recommendedName>
        <fullName evidence="3">SRPBCC family protein</fullName>
    </recommendedName>
</protein>
<dbReference type="Proteomes" id="UP000306378">
    <property type="component" value="Unassembled WGS sequence"/>
</dbReference>
<dbReference type="AlphaFoldDB" id="A0A5R8NLA0"/>
<organism evidence="1 2">
    <name type="scientific">Nocardia cyriacigeorgica</name>
    <dbReference type="NCBI Taxonomy" id="135487"/>
    <lineage>
        <taxon>Bacteria</taxon>
        <taxon>Bacillati</taxon>
        <taxon>Actinomycetota</taxon>
        <taxon>Actinomycetes</taxon>
        <taxon>Mycobacteriales</taxon>
        <taxon>Nocardiaceae</taxon>
        <taxon>Nocardia</taxon>
    </lineage>
</organism>
<dbReference type="SUPFAM" id="SSF55961">
    <property type="entry name" value="Bet v1-like"/>
    <property type="match status" value="1"/>
</dbReference>
<dbReference type="Gene3D" id="3.30.530.20">
    <property type="match status" value="1"/>
</dbReference>
<reference evidence="1 2" key="1">
    <citation type="submission" date="2019-05" db="EMBL/GenBank/DDBJ databases">
        <title>Genomes sequences of two Nocardia cyriacigeorgica environmental isolates, type strains Nocardia asteroides ATCC 19247 and Nocardia cyriacigeorgica DSM 44484.</title>
        <authorList>
            <person name="Vautrin F."/>
            <person name="Bergeron E."/>
            <person name="Dubost A."/>
            <person name="Abrouk D."/>
            <person name="Rodriguez Nava V."/>
            <person name="Pujic P."/>
        </authorList>
    </citation>
    <scope>NUCLEOTIDE SEQUENCE [LARGE SCALE GENOMIC DNA]</scope>
    <source>
        <strain evidence="1 2">EML 446</strain>
    </source>
</reference>
<accession>A0A5R8NLA0</accession>
<proteinExistence type="predicted"/>
<comment type="caution">
    <text evidence="1">The sequence shown here is derived from an EMBL/GenBank/DDBJ whole genome shotgun (WGS) entry which is preliminary data.</text>
</comment>
<name>A0A5R8NLA0_9NOCA</name>
<gene>
    <name evidence="1" type="ORF">FEK34_16045</name>
</gene>
<dbReference type="InterPro" id="IPR023393">
    <property type="entry name" value="START-like_dom_sf"/>
</dbReference>
<evidence type="ECO:0000313" key="2">
    <source>
        <dbReference type="Proteomes" id="UP000306378"/>
    </source>
</evidence>
<dbReference type="EMBL" id="VBUT01000006">
    <property type="protein sequence ID" value="TLF76450.1"/>
    <property type="molecule type" value="Genomic_DNA"/>
</dbReference>
<dbReference type="RefSeq" id="WP_138448635.1">
    <property type="nucleotide sequence ID" value="NZ_VBUT01000006.1"/>
</dbReference>
<sequence length="158" mass="17922">MTTMSMLGEVRPEHDCPDDLVLLHYLRSFRHPVLEVWAACTELRQLVRWFGAVSGTGTDLVIEPDDGPVPGPLTVHVDHCSAPNDLHARIDGDGALELRLSQVGVVTNLELVRRHVHPEQAATIGPRWQYLLDRFTAYLNTQPMPQWRDYSDLATEYR</sequence>
<evidence type="ECO:0008006" key="3">
    <source>
        <dbReference type="Google" id="ProtNLM"/>
    </source>
</evidence>